<name>A0A2V0PK38_9CHLO</name>
<accession>A0A2V0PK38</accession>
<dbReference type="InParanoid" id="A0A2V0PK38"/>
<sequence length="127" mass="13722">MARSFLAALAVCVLLGQAHAARDLRAPESFAARALKQVGDAFTRYGTIDDGSRSYGSAYHAISGSYEPGSYGQFGYYGSPTAASYFGSTYPSQAELALARMNPSSNVLQNRASVAMSRYRSYQPYDF</sequence>
<organism evidence="2 3">
    <name type="scientific">Raphidocelis subcapitata</name>
    <dbReference type="NCBI Taxonomy" id="307507"/>
    <lineage>
        <taxon>Eukaryota</taxon>
        <taxon>Viridiplantae</taxon>
        <taxon>Chlorophyta</taxon>
        <taxon>core chlorophytes</taxon>
        <taxon>Chlorophyceae</taxon>
        <taxon>CS clade</taxon>
        <taxon>Sphaeropleales</taxon>
        <taxon>Selenastraceae</taxon>
        <taxon>Raphidocelis</taxon>
    </lineage>
</organism>
<proteinExistence type="predicted"/>
<reference evidence="2 3" key="1">
    <citation type="journal article" date="2018" name="Sci. Rep.">
        <title>Raphidocelis subcapitata (=Pseudokirchneriella subcapitata) provides an insight into genome evolution and environmental adaptations in the Sphaeropleales.</title>
        <authorList>
            <person name="Suzuki S."/>
            <person name="Yamaguchi H."/>
            <person name="Nakajima N."/>
            <person name="Kawachi M."/>
        </authorList>
    </citation>
    <scope>NUCLEOTIDE SEQUENCE [LARGE SCALE GENOMIC DNA]</scope>
    <source>
        <strain evidence="2 3">NIES-35</strain>
    </source>
</reference>
<keyword evidence="1" id="KW-0732">Signal</keyword>
<evidence type="ECO:0000256" key="1">
    <source>
        <dbReference type="SAM" id="SignalP"/>
    </source>
</evidence>
<evidence type="ECO:0000313" key="2">
    <source>
        <dbReference type="EMBL" id="GBG00172.1"/>
    </source>
</evidence>
<comment type="caution">
    <text evidence="2">The sequence shown here is derived from an EMBL/GenBank/DDBJ whole genome shotgun (WGS) entry which is preliminary data.</text>
</comment>
<protein>
    <submittedName>
        <fullName evidence="2">Uncharacterized protein</fullName>
    </submittedName>
</protein>
<feature type="signal peptide" evidence="1">
    <location>
        <begin position="1"/>
        <end position="20"/>
    </location>
</feature>
<keyword evidence="3" id="KW-1185">Reference proteome</keyword>
<dbReference type="AlphaFoldDB" id="A0A2V0PK38"/>
<feature type="chain" id="PRO_5015847937" evidence="1">
    <location>
        <begin position="21"/>
        <end position="127"/>
    </location>
</feature>
<evidence type="ECO:0000313" key="3">
    <source>
        <dbReference type="Proteomes" id="UP000247498"/>
    </source>
</evidence>
<dbReference type="Proteomes" id="UP000247498">
    <property type="component" value="Unassembled WGS sequence"/>
</dbReference>
<gene>
    <name evidence="2" type="ORF">Rsub_12929</name>
</gene>
<dbReference type="EMBL" id="BDRX01000197">
    <property type="protein sequence ID" value="GBG00172.1"/>
    <property type="molecule type" value="Genomic_DNA"/>
</dbReference>